<dbReference type="InterPro" id="IPR001547">
    <property type="entry name" value="Glyco_hydro_5"/>
</dbReference>
<keyword evidence="6" id="KW-0624">Polysaccharide degradation</keyword>
<dbReference type="STRING" id="211165.GCA_000317285_05166"/>
<evidence type="ECO:0000259" key="8">
    <source>
        <dbReference type="Pfam" id="PF00150"/>
    </source>
</evidence>
<keyword evidence="3" id="KW-0136">Cellulose degradation</keyword>
<dbReference type="RefSeq" id="WP_016874270.1">
    <property type="nucleotide sequence ID" value="NZ_AJLN01000116.1"/>
</dbReference>
<dbReference type="InterPro" id="IPR017853">
    <property type="entry name" value="GH"/>
</dbReference>
<comment type="similarity">
    <text evidence="1 7">Belongs to the glycosyl hydrolase 5 (cellulase A) family.</text>
</comment>
<dbReference type="PANTHER" id="PTHR31297:SF41">
    <property type="entry name" value="ENDOGLUCANASE, PUTATIVE (AFU_ORTHOLOGUE AFUA_5G01830)-RELATED"/>
    <property type="match status" value="1"/>
</dbReference>
<accession>A0A433NRF5</accession>
<evidence type="ECO:0000256" key="4">
    <source>
        <dbReference type="ARBA" id="ARBA00023277"/>
    </source>
</evidence>
<evidence type="ECO:0000256" key="2">
    <source>
        <dbReference type="ARBA" id="ARBA00022801"/>
    </source>
</evidence>
<dbReference type="GO" id="GO:0030245">
    <property type="term" value="P:cellulose catabolic process"/>
    <property type="evidence" value="ECO:0007669"/>
    <property type="project" value="UniProtKB-KW"/>
</dbReference>
<dbReference type="GO" id="GO:0008422">
    <property type="term" value="F:beta-glucosidase activity"/>
    <property type="evidence" value="ECO:0007669"/>
    <property type="project" value="TreeGrafter"/>
</dbReference>
<dbReference type="PANTHER" id="PTHR31297">
    <property type="entry name" value="GLUCAN ENDO-1,6-BETA-GLUCOSIDASE B"/>
    <property type="match status" value="1"/>
</dbReference>
<dbReference type="InterPro" id="IPR018087">
    <property type="entry name" value="Glyco_hydro_5_CS"/>
</dbReference>
<feature type="domain" description="Glycoside hydrolase family 5" evidence="8">
    <location>
        <begin position="22"/>
        <end position="309"/>
    </location>
</feature>
<dbReference type="PROSITE" id="PS00659">
    <property type="entry name" value="GLYCOSYL_HYDROL_F5"/>
    <property type="match status" value="1"/>
</dbReference>
<evidence type="ECO:0000256" key="3">
    <source>
        <dbReference type="ARBA" id="ARBA00023001"/>
    </source>
</evidence>
<sequence>MLSKGFNLGRWRVIEFADKGDDIKATLLQYKRLGLTYTRLPIVLSRFFDDKNPSVLKKDYLPALDAIVQMHMKVGLGITICPFDAPDELYSNPAVVEKYVAFFKAFAAHFSRTNPEKVFLEVLNEPSAETPQAWDKIQLKLISAIRSQAPNHTIIASSNMRVTKNNWNNLRGLLKTQIVNDKNVVYNFHFYEPFIFTHQGAEWGWKALKFMRGIPYPSNPQTVAPILNQIRDPQAKRAVEYYGKEKWNKTKLSKELSLVANWAKSHEVPVICNEFGVIQSASVPRDSMLRYLKDIRQILESHGIGWNQWFRVNLRDREIIQALGLKPLINP</sequence>
<evidence type="ECO:0000256" key="7">
    <source>
        <dbReference type="RuleBase" id="RU361153"/>
    </source>
</evidence>
<protein>
    <recommendedName>
        <fullName evidence="8">Glycoside hydrolase family 5 domain-containing protein</fullName>
    </recommendedName>
</protein>
<comment type="caution">
    <text evidence="9">The sequence shown here is derived from an EMBL/GenBank/DDBJ whole genome shotgun (WGS) entry which is preliminary data.</text>
</comment>
<evidence type="ECO:0000313" key="9">
    <source>
        <dbReference type="EMBL" id="RUR86815.1"/>
    </source>
</evidence>
<dbReference type="Pfam" id="PF00150">
    <property type="entry name" value="Cellulase"/>
    <property type="match status" value="1"/>
</dbReference>
<dbReference type="GO" id="GO:0005576">
    <property type="term" value="C:extracellular region"/>
    <property type="evidence" value="ECO:0007669"/>
    <property type="project" value="TreeGrafter"/>
</dbReference>
<proteinExistence type="inferred from homology"/>
<evidence type="ECO:0000256" key="6">
    <source>
        <dbReference type="ARBA" id="ARBA00023326"/>
    </source>
</evidence>
<keyword evidence="2 7" id="KW-0378">Hydrolase</keyword>
<name>A0A433NRF5_CHLFR</name>
<evidence type="ECO:0000313" key="10">
    <source>
        <dbReference type="Proteomes" id="UP000268857"/>
    </source>
</evidence>
<organism evidence="9 10">
    <name type="scientific">Chlorogloeopsis fritschii PCC 6912</name>
    <dbReference type="NCBI Taxonomy" id="211165"/>
    <lineage>
        <taxon>Bacteria</taxon>
        <taxon>Bacillati</taxon>
        <taxon>Cyanobacteriota</taxon>
        <taxon>Cyanophyceae</taxon>
        <taxon>Nostocales</taxon>
        <taxon>Chlorogloeopsidaceae</taxon>
        <taxon>Chlorogloeopsis</taxon>
    </lineage>
</organism>
<dbReference type="Gene3D" id="3.20.20.80">
    <property type="entry name" value="Glycosidases"/>
    <property type="match status" value="1"/>
</dbReference>
<dbReference type="SUPFAM" id="SSF51445">
    <property type="entry name" value="(Trans)glycosidases"/>
    <property type="match status" value="1"/>
</dbReference>
<dbReference type="AlphaFoldDB" id="A0A433NRF5"/>
<dbReference type="OrthoDB" id="9800955at2"/>
<keyword evidence="5 7" id="KW-0326">Glycosidase</keyword>
<gene>
    <name evidence="9" type="ORF">PCC6912_02580</name>
</gene>
<dbReference type="EMBL" id="RSCJ01000001">
    <property type="protein sequence ID" value="RUR86815.1"/>
    <property type="molecule type" value="Genomic_DNA"/>
</dbReference>
<keyword evidence="4" id="KW-0119">Carbohydrate metabolism</keyword>
<keyword evidence="10" id="KW-1185">Reference proteome</keyword>
<evidence type="ECO:0000256" key="5">
    <source>
        <dbReference type="ARBA" id="ARBA00023295"/>
    </source>
</evidence>
<evidence type="ECO:0000256" key="1">
    <source>
        <dbReference type="ARBA" id="ARBA00005641"/>
    </source>
</evidence>
<dbReference type="GO" id="GO:0009986">
    <property type="term" value="C:cell surface"/>
    <property type="evidence" value="ECO:0007669"/>
    <property type="project" value="TreeGrafter"/>
</dbReference>
<dbReference type="InterPro" id="IPR050386">
    <property type="entry name" value="Glycosyl_hydrolase_5"/>
</dbReference>
<reference evidence="9 10" key="1">
    <citation type="journal article" date="2019" name="Genome Biol. Evol.">
        <title>Day and night: Metabolic profiles and evolutionary relationships of six axenic non-marine cyanobacteria.</title>
        <authorList>
            <person name="Will S.E."/>
            <person name="Henke P."/>
            <person name="Boedeker C."/>
            <person name="Huang S."/>
            <person name="Brinkmann H."/>
            <person name="Rohde M."/>
            <person name="Jarek M."/>
            <person name="Friedl T."/>
            <person name="Seufert S."/>
            <person name="Schumacher M."/>
            <person name="Overmann J."/>
            <person name="Neumann-Schaal M."/>
            <person name="Petersen J."/>
        </authorList>
    </citation>
    <scope>NUCLEOTIDE SEQUENCE [LARGE SCALE GENOMIC DNA]</scope>
    <source>
        <strain evidence="9 10">PCC 6912</strain>
    </source>
</reference>
<dbReference type="Proteomes" id="UP000268857">
    <property type="component" value="Unassembled WGS sequence"/>
</dbReference>